<dbReference type="PANTHER" id="PTHR10270">
    <property type="entry name" value="SOX TRANSCRIPTION FACTOR"/>
    <property type="match status" value="1"/>
</dbReference>
<evidence type="ECO:0000256" key="10">
    <source>
        <dbReference type="ARBA" id="ARBA00023242"/>
    </source>
</evidence>
<evidence type="ECO:0000256" key="8">
    <source>
        <dbReference type="ARBA" id="ARBA00023159"/>
    </source>
</evidence>
<keyword evidence="9" id="KW-0804">Transcription</keyword>
<evidence type="ECO:0000256" key="11">
    <source>
        <dbReference type="ARBA" id="ARBA00032498"/>
    </source>
</evidence>
<evidence type="ECO:0000256" key="7">
    <source>
        <dbReference type="ARBA" id="ARBA00023125"/>
    </source>
</evidence>
<evidence type="ECO:0000256" key="14">
    <source>
        <dbReference type="SAM" id="MobiDB-lite"/>
    </source>
</evidence>
<evidence type="ECO:0000256" key="1">
    <source>
        <dbReference type="ARBA" id="ARBA00004324"/>
    </source>
</evidence>
<organism evidence="16 17">
    <name type="scientific">Oopsacas minuta</name>
    <dbReference type="NCBI Taxonomy" id="111878"/>
    <lineage>
        <taxon>Eukaryota</taxon>
        <taxon>Metazoa</taxon>
        <taxon>Porifera</taxon>
        <taxon>Hexactinellida</taxon>
        <taxon>Hexasterophora</taxon>
        <taxon>Lyssacinosida</taxon>
        <taxon>Leucopsacidae</taxon>
        <taxon>Oopsacas</taxon>
    </lineage>
</organism>
<evidence type="ECO:0000256" key="2">
    <source>
        <dbReference type="ARBA" id="ARBA00005998"/>
    </source>
</evidence>
<dbReference type="FunFam" id="1.10.30.10:FF:000002">
    <property type="entry name" value="transcription factor Sox-2"/>
    <property type="match status" value="1"/>
</dbReference>
<evidence type="ECO:0000256" key="9">
    <source>
        <dbReference type="ARBA" id="ARBA00023163"/>
    </source>
</evidence>
<feature type="compositionally biased region" description="Polar residues" evidence="14">
    <location>
        <begin position="336"/>
        <end position="348"/>
    </location>
</feature>
<dbReference type="InterPro" id="IPR009071">
    <property type="entry name" value="HMG_box_dom"/>
</dbReference>
<keyword evidence="4" id="KW-0221">Differentiation</keyword>
<keyword evidence="10 13" id="KW-0539">Nucleus</keyword>
<dbReference type="Gene3D" id="1.10.30.10">
    <property type="entry name" value="High mobility group box domain"/>
    <property type="match status" value="1"/>
</dbReference>
<comment type="function">
    <text evidence="12">Transcriptional regulator that controls a genetic switch in male development. It is necessary and sufficient for initiating male sex determination by directing the development of supporting cell precursors (pre-Sertoli cells) as Sertoli rather than granulosa cells. Involved in different aspects of gene regulation including promoter activation or repression. Binds to the DNA consensus sequence 5'-[AT]AACAA[AT]-3'. SRY HMG box recognizes DNA by partial intercalation in the minor groove and promotes DNA bending. Also involved in pre-mRNA splicing. In male adult brain involved in the maintenance of motor functions of dopaminergic neurons.</text>
</comment>
<dbReference type="GO" id="GO:0005516">
    <property type="term" value="F:calmodulin binding"/>
    <property type="evidence" value="ECO:0007669"/>
    <property type="project" value="UniProtKB-KW"/>
</dbReference>
<dbReference type="InterPro" id="IPR050140">
    <property type="entry name" value="SRY-related_HMG-box_TF-like"/>
</dbReference>
<sequence length="348" mass="39961">MDTPLQNLEVPGDLDRDGTVIIDEKHVKRPMNAFMVWARDARRKIAQENPKLHNAEISKQLGVSWRELSDEDKSPFRIEAKRIRETHIQKYPQYRYKPRKKKLENLNKLDKHNRDGHLRINMDLSSRAKRPALLSQSQNLFSDQFKPESSIPAVTQQVEYINNGSDNYSYANAPHSFNQAAFNLPHFPSYFFSPYIDHNTGYTPHYNPEHNSIHSNNPYHSIPSEGYLPVSEVKNWSQNPPLTIRSPIKPHDDSGSPTYRIISPPLSPSACCVPYDDRLYLPSPYAMQAGLPVEFDHQALYKRQSLSSVPEAHQINPIYFNNHPPSLHPMGPLHMTESSSECSSQDLQ</sequence>
<comment type="subcellular location">
    <subcellularLocation>
        <location evidence="1">Nucleus speckle</location>
    </subcellularLocation>
</comment>
<dbReference type="EMBL" id="JAKMXF010000221">
    <property type="protein sequence ID" value="KAI6654698.1"/>
    <property type="molecule type" value="Genomic_DNA"/>
</dbReference>
<dbReference type="GO" id="GO:0000978">
    <property type="term" value="F:RNA polymerase II cis-regulatory region sequence-specific DNA binding"/>
    <property type="evidence" value="ECO:0007669"/>
    <property type="project" value="TreeGrafter"/>
</dbReference>
<feature type="region of interest" description="Disordered" evidence="14">
    <location>
        <begin position="326"/>
        <end position="348"/>
    </location>
</feature>
<evidence type="ECO:0000256" key="13">
    <source>
        <dbReference type="PROSITE-ProRule" id="PRU00267"/>
    </source>
</evidence>
<comment type="similarity">
    <text evidence="2">Belongs to the SRY family.</text>
</comment>
<accession>A0AAV7K172</accession>
<keyword evidence="6" id="KW-0726">Sexual differentiation</keyword>
<dbReference type="PRINTS" id="PR00886">
    <property type="entry name" value="HIGHMOBLTY12"/>
</dbReference>
<keyword evidence="5" id="KW-0112">Calmodulin-binding</keyword>
<evidence type="ECO:0000259" key="15">
    <source>
        <dbReference type="PROSITE" id="PS50118"/>
    </source>
</evidence>
<keyword evidence="8" id="KW-0010">Activator</keyword>
<keyword evidence="7 13" id="KW-0238">DNA-binding</keyword>
<dbReference type="PANTHER" id="PTHR10270:SF161">
    <property type="entry name" value="SEX-DETERMINING REGION Y PROTEIN"/>
    <property type="match status" value="1"/>
</dbReference>
<reference evidence="16 17" key="1">
    <citation type="journal article" date="2023" name="BMC Biol.">
        <title>The compact genome of the sponge Oopsacas minuta (Hexactinellida) is lacking key metazoan core genes.</title>
        <authorList>
            <person name="Santini S."/>
            <person name="Schenkelaars Q."/>
            <person name="Jourda C."/>
            <person name="Duchesne M."/>
            <person name="Belahbib H."/>
            <person name="Rocher C."/>
            <person name="Selva M."/>
            <person name="Riesgo A."/>
            <person name="Vervoort M."/>
            <person name="Leys S.P."/>
            <person name="Kodjabachian L."/>
            <person name="Le Bivic A."/>
            <person name="Borchiellini C."/>
            <person name="Claverie J.M."/>
            <person name="Renard E."/>
        </authorList>
    </citation>
    <scope>NUCLEOTIDE SEQUENCE [LARGE SCALE GENOMIC DNA]</scope>
    <source>
        <strain evidence="16">SPO-2</strain>
    </source>
</reference>
<dbReference type="AlphaFoldDB" id="A0AAV7K172"/>
<protein>
    <recommendedName>
        <fullName evidence="3">Sex-determining region Y protein</fullName>
    </recommendedName>
    <alternativeName>
        <fullName evidence="11">Testis-determining factor</fullName>
    </alternativeName>
</protein>
<dbReference type="GO" id="GO:0001228">
    <property type="term" value="F:DNA-binding transcription activator activity, RNA polymerase II-specific"/>
    <property type="evidence" value="ECO:0007669"/>
    <property type="project" value="TreeGrafter"/>
</dbReference>
<feature type="DNA-binding region" description="HMG box" evidence="13">
    <location>
        <begin position="27"/>
        <end position="95"/>
    </location>
</feature>
<dbReference type="GO" id="GO:0016607">
    <property type="term" value="C:nuclear speck"/>
    <property type="evidence" value="ECO:0007669"/>
    <property type="project" value="UniProtKB-SubCell"/>
</dbReference>
<name>A0AAV7K172_9METZ</name>
<keyword evidence="17" id="KW-1185">Reference proteome</keyword>
<dbReference type="SMART" id="SM00398">
    <property type="entry name" value="HMG"/>
    <property type="match status" value="1"/>
</dbReference>
<dbReference type="PROSITE" id="PS50118">
    <property type="entry name" value="HMG_BOX_2"/>
    <property type="match status" value="1"/>
</dbReference>
<dbReference type="GO" id="GO:0030154">
    <property type="term" value="P:cell differentiation"/>
    <property type="evidence" value="ECO:0007669"/>
    <property type="project" value="UniProtKB-KW"/>
</dbReference>
<evidence type="ECO:0000313" key="16">
    <source>
        <dbReference type="EMBL" id="KAI6654698.1"/>
    </source>
</evidence>
<evidence type="ECO:0000256" key="3">
    <source>
        <dbReference type="ARBA" id="ARBA00019052"/>
    </source>
</evidence>
<gene>
    <name evidence="16" type="ORF">LOD99_2577</name>
</gene>
<dbReference type="Pfam" id="PF00505">
    <property type="entry name" value="HMG_box"/>
    <property type="match status" value="1"/>
</dbReference>
<evidence type="ECO:0000313" key="17">
    <source>
        <dbReference type="Proteomes" id="UP001165289"/>
    </source>
</evidence>
<dbReference type="Proteomes" id="UP001165289">
    <property type="component" value="Unassembled WGS sequence"/>
</dbReference>
<evidence type="ECO:0000256" key="5">
    <source>
        <dbReference type="ARBA" id="ARBA00022860"/>
    </source>
</evidence>
<dbReference type="SUPFAM" id="SSF47095">
    <property type="entry name" value="HMG-box"/>
    <property type="match status" value="1"/>
</dbReference>
<dbReference type="CDD" id="cd22004">
    <property type="entry name" value="HMG-box_SOX"/>
    <property type="match status" value="1"/>
</dbReference>
<dbReference type="InterPro" id="IPR036910">
    <property type="entry name" value="HMG_box_dom_sf"/>
</dbReference>
<evidence type="ECO:0000256" key="6">
    <source>
        <dbReference type="ARBA" id="ARBA00022928"/>
    </source>
</evidence>
<comment type="caution">
    <text evidence="16">The sequence shown here is derived from an EMBL/GenBank/DDBJ whole genome shotgun (WGS) entry which is preliminary data.</text>
</comment>
<proteinExistence type="inferred from homology"/>
<evidence type="ECO:0000256" key="12">
    <source>
        <dbReference type="ARBA" id="ARBA00045821"/>
    </source>
</evidence>
<evidence type="ECO:0000256" key="4">
    <source>
        <dbReference type="ARBA" id="ARBA00022782"/>
    </source>
</evidence>
<dbReference type="GO" id="GO:0007548">
    <property type="term" value="P:sex differentiation"/>
    <property type="evidence" value="ECO:0007669"/>
    <property type="project" value="UniProtKB-KW"/>
</dbReference>
<feature type="domain" description="HMG box" evidence="15">
    <location>
        <begin position="27"/>
        <end position="95"/>
    </location>
</feature>